<evidence type="ECO:0000313" key="2">
    <source>
        <dbReference type="EMBL" id="QIS08959.1"/>
    </source>
</evidence>
<evidence type="ECO:0008006" key="4">
    <source>
        <dbReference type="Google" id="ProtNLM"/>
    </source>
</evidence>
<dbReference type="AlphaFoldDB" id="A0A6G9Y6X8"/>
<dbReference type="EMBL" id="CP046172">
    <property type="protein sequence ID" value="QIS08959.1"/>
    <property type="molecule type" value="Genomic_DNA"/>
</dbReference>
<keyword evidence="1" id="KW-0175">Coiled coil</keyword>
<dbReference type="Gene3D" id="1.10.287.1060">
    <property type="entry name" value="ESAT-6-like"/>
    <property type="match status" value="1"/>
</dbReference>
<dbReference type="KEGG" id="nah:F5544_05235"/>
<gene>
    <name evidence="2" type="ORF">F5544_05235</name>
</gene>
<dbReference type="RefSeq" id="WP_167472125.1">
    <property type="nucleotide sequence ID" value="NZ_CP046172.1"/>
</dbReference>
<dbReference type="InterPro" id="IPR036689">
    <property type="entry name" value="ESAT-6-like_sf"/>
</dbReference>
<accession>A0A6G9Y6X8</accession>
<feature type="coiled-coil region" evidence="1">
    <location>
        <begin position="68"/>
        <end position="95"/>
    </location>
</feature>
<dbReference type="SUPFAM" id="SSF140453">
    <property type="entry name" value="EsxAB dimer-like"/>
    <property type="match status" value="1"/>
</dbReference>
<protein>
    <recommendedName>
        <fullName evidence="4">WXG100 family type VII secretion target</fullName>
    </recommendedName>
</protein>
<name>A0A6G9Y6X8_9NOCA</name>
<dbReference type="InterPro" id="IPR010310">
    <property type="entry name" value="T7SS_ESAT-6-like"/>
</dbReference>
<organism evidence="2 3">
    <name type="scientific">Nocardia arthritidis</name>
    <dbReference type="NCBI Taxonomy" id="228602"/>
    <lineage>
        <taxon>Bacteria</taxon>
        <taxon>Bacillati</taxon>
        <taxon>Actinomycetota</taxon>
        <taxon>Actinomycetes</taxon>
        <taxon>Mycobacteriales</taxon>
        <taxon>Nocardiaceae</taxon>
        <taxon>Nocardia</taxon>
    </lineage>
</organism>
<dbReference type="Proteomes" id="UP000503540">
    <property type="component" value="Chromosome"/>
</dbReference>
<reference evidence="2 3" key="1">
    <citation type="journal article" date="2019" name="ACS Chem. Biol.">
        <title>Identification and Mobilization of a Cryptic Antibiotic Biosynthesis Gene Locus from a Human-Pathogenic Nocardia Isolate.</title>
        <authorList>
            <person name="Herisse M."/>
            <person name="Ishida K."/>
            <person name="Porter J.L."/>
            <person name="Howden B."/>
            <person name="Hertweck C."/>
            <person name="Stinear T.P."/>
            <person name="Pidot S.J."/>
        </authorList>
    </citation>
    <scope>NUCLEOTIDE SEQUENCE [LARGE SCALE GENOMIC DNA]</scope>
    <source>
        <strain evidence="2 3">AUSMDU00012717</strain>
    </source>
</reference>
<evidence type="ECO:0000313" key="3">
    <source>
        <dbReference type="Proteomes" id="UP000503540"/>
    </source>
</evidence>
<dbReference type="Pfam" id="PF06013">
    <property type="entry name" value="WXG100"/>
    <property type="match status" value="1"/>
</dbReference>
<keyword evidence="3" id="KW-1185">Reference proteome</keyword>
<evidence type="ECO:0000256" key="1">
    <source>
        <dbReference type="SAM" id="Coils"/>
    </source>
</evidence>
<sequence length="107" mass="11690">MAGQVRLEPKGLRSAADDFEGAANIIDGVLKRLRSHADGRGACWGHDKTGDEFANGEKGYLKGRDNLYASLKNNVERIQSQAKELRNSAAAFEAAEDDNKRSLGSRR</sequence>
<proteinExistence type="predicted"/>